<keyword evidence="3" id="KW-0964">Secreted</keyword>
<evidence type="ECO:0000313" key="11">
    <source>
        <dbReference type="Proteomes" id="UP000094819"/>
    </source>
</evidence>
<evidence type="ECO:0000256" key="3">
    <source>
        <dbReference type="ARBA" id="ARBA00022525"/>
    </source>
</evidence>
<dbReference type="GO" id="GO:0000272">
    <property type="term" value="P:polysaccharide catabolic process"/>
    <property type="evidence" value="ECO:0007669"/>
    <property type="project" value="UniProtKB-KW"/>
</dbReference>
<dbReference type="InterPro" id="IPR011050">
    <property type="entry name" value="Pectin_lyase_fold/virulence"/>
</dbReference>
<dbReference type="Gene3D" id="2.160.20.10">
    <property type="entry name" value="Single-stranded right-handed beta-helix, Pectin lyase-like"/>
    <property type="match status" value="1"/>
</dbReference>
<dbReference type="GeneID" id="30192780"/>
<dbReference type="PANTHER" id="PTHR31683:SF16">
    <property type="entry name" value="PECTIN LYASE A-RELATED"/>
    <property type="match status" value="1"/>
</dbReference>
<evidence type="ECO:0000256" key="1">
    <source>
        <dbReference type="ARBA" id="ARBA00004613"/>
    </source>
</evidence>
<gene>
    <name evidence="10" type="ORF">L198_03567</name>
</gene>
<dbReference type="RefSeq" id="XP_019032185.1">
    <property type="nucleotide sequence ID" value="XM_019175695.1"/>
</dbReference>
<evidence type="ECO:0000256" key="6">
    <source>
        <dbReference type="ARBA" id="ARBA00036818"/>
    </source>
</evidence>
<evidence type="ECO:0000259" key="9">
    <source>
        <dbReference type="SMART" id="SM00656"/>
    </source>
</evidence>
<dbReference type="GO" id="GO:0047490">
    <property type="term" value="F:pectin lyase activity"/>
    <property type="evidence" value="ECO:0007669"/>
    <property type="project" value="UniProtKB-EC"/>
</dbReference>
<comment type="similarity">
    <text evidence="2">Belongs to the polysaccharide lyase 1 family.</text>
</comment>
<evidence type="ECO:0000256" key="2">
    <source>
        <dbReference type="ARBA" id="ARBA00010980"/>
    </source>
</evidence>
<evidence type="ECO:0000256" key="5">
    <source>
        <dbReference type="ARBA" id="ARBA00023239"/>
    </source>
</evidence>
<dbReference type="InterPro" id="IPR002022">
    <property type="entry name" value="Pec_lyase"/>
</dbReference>
<feature type="chain" id="PRO_5009130320" description="pectin lyase" evidence="8">
    <location>
        <begin position="18"/>
        <end position="374"/>
    </location>
</feature>
<protein>
    <recommendedName>
        <fullName evidence="7">pectin lyase</fullName>
        <ecNumber evidence="7">4.2.2.10</ecNumber>
    </recommendedName>
</protein>
<feature type="domain" description="Pectate lyase" evidence="9">
    <location>
        <begin position="93"/>
        <end position="296"/>
    </location>
</feature>
<dbReference type="InterPro" id="IPR012334">
    <property type="entry name" value="Pectin_lyas_fold"/>
</dbReference>
<dbReference type="FunFam" id="2.160.20.10:FF:000003">
    <property type="entry name" value="Pectin lyase F"/>
    <property type="match status" value="1"/>
</dbReference>
<sequence length="374" mass="39203">MRSTLALMSSLAAVARAATSVTGNAEGFAAGVTGGGDATAVYPTTTDELVSYLTDSSARVIVLQQTFDFTDTEGTTTATGCAPWGTDDACQVAINKDDWCTNYQSDAASVSVTYDNAGLNPILVASDKTLIGDGSSGTIKGKGLYLKNDVSNIIIQNIRITDLNPKYVWGGDAITLDGTDLVWIDHVTTDEIGRQHIVLGSEASGRVTISNSNIDGEATYSATCDGYHYWNMYFTGSSDQITLKDNYIHHFSGRAPKVSGNTVLHAFYESSGHAFEAGSGAYILAEGNVFSGVSTVYEESSYDVVYAVNDATGESACSSYIGRDCVANSFTNSGSFDLSDETALEQFSSLSNIASAVSVSDVTGLATSAGYGTI</sequence>
<dbReference type="PANTHER" id="PTHR31683">
    <property type="entry name" value="PECTATE LYASE 18-RELATED"/>
    <property type="match status" value="1"/>
</dbReference>
<organism evidence="10 11">
    <name type="scientific">Cryptococcus wingfieldii CBS 7118</name>
    <dbReference type="NCBI Taxonomy" id="1295528"/>
    <lineage>
        <taxon>Eukaryota</taxon>
        <taxon>Fungi</taxon>
        <taxon>Dikarya</taxon>
        <taxon>Basidiomycota</taxon>
        <taxon>Agaricomycotina</taxon>
        <taxon>Tremellomycetes</taxon>
        <taxon>Tremellales</taxon>
        <taxon>Cryptococcaceae</taxon>
        <taxon>Cryptococcus</taxon>
    </lineage>
</organism>
<dbReference type="EC" id="4.2.2.10" evidence="7"/>
<proteinExistence type="inferred from homology"/>
<dbReference type="GO" id="GO:0030570">
    <property type="term" value="F:pectate lyase activity"/>
    <property type="evidence" value="ECO:0007669"/>
    <property type="project" value="InterPro"/>
</dbReference>
<dbReference type="GO" id="GO:0005576">
    <property type="term" value="C:extracellular region"/>
    <property type="evidence" value="ECO:0007669"/>
    <property type="project" value="UniProtKB-SubCell"/>
</dbReference>
<dbReference type="SMART" id="SM00656">
    <property type="entry name" value="Amb_all"/>
    <property type="match status" value="1"/>
</dbReference>
<comment type="caution">
    <text evidence="10">The sequence shown here is derived from an EMBL/GenBank/DDBJ whole genome shotgun (WGS) entry which is preliminary data.</text>
</comment>
<keyword evidence="4 8" id="KW-0732">Signal</keyword>
<dbReference type="InterPro" id="IPR045032">
    <property type="entry name" value="PEL"/>
</dbReference>
<dbReference type="SUPFAM" id="SSF51126">
    <property type="entry name" value="Pectin lyase-like"/>
    <property type="match status" value="1"/>
</dbReference>
<accession>A0A1E3JBS2</accession>
<keyword evidence="5" id="KW-0456">Lyase</keyword>
<evidence type="ECO:0000256" key="4">
    <source>
        <dbReference type="ARBA" id="ARBA00022729"/>
    </source>
</evidence>
<dbReference type="AlphaFoldDB" id="A0A1E3JBS2"/>
<evidence type="ECO:0000313" key="10">
    <source>
        <dbReference type="EMBL" id="ODN98323.1"/>
    </source>
</evidence>
<comment type="catalytic activity">
    <reaction evidence="6">
        <text>Eliminative cleavage of (1-&gt;4)-alpha-D-galacturonan methyl ester to give oligosaccharides with 4-deoxy-6-O-methyl-alpha-D-galact-4-enuronosyl groups at their non-reducing ends.</text>
        <dbReference type="EC" id="4.2.2.10"/>
    </reaction>
</comment>
<feature type="signal peptide" evidence="8">
    <location>
        <begin position="1"/>
        <end position="17"/>
    </location>
</feature>
<comment type="subcellular location">
    <subcellularLocation>
        <location evidence="1">Secreted</location>
    </subcellularLocation>
</comment>
<reference evidence="10 11" key="1">
    <citation type="submission" date="2016-06" db="EMBL/GenBank/DDBJ databases">
        <title>Evolution of pathogenesis and genome organization in the Tremellales.</title>
        <authorList>
            <person name="Cuomo C."/>
            <person name="Litvintseva A."/>
            <person name="Heitman J."/>
            <person name="Chen Y."/>
            <person name="Sun S."/>
            <person name="Springer D."/>
            <person name="Dromer F."/>
            <person name="Young S."/>
            <person name="Zeng Q."/>
            <person name="Chapman S."/>
            <person name="Gujja S."/>
            <person name="Saif S."/>
            <person name="Birren B."/>
        </authorList>
    </citation>
    <scope>NUCLEOTIDE SEQUENCE [LARGE SCALE GENOMIC DNA]</scope>
    <source>
        <strain evidence="10 11">CBS 7118</strain>
    </source>
</reference>
<name>A0A1E3JBS2_9TREE</name>
<dbReference type="OrthoDB" id="1637350at2759"/>
<dbReference type="Proteomes" id="UP000094819">
    <property type="component" value="Unassembled WGS sequence"/>
</dbReference>
<evidence type="ECO:0000256" key="8">
    <source>
        <dbReference type="SAM" id="SignalP"/>
    </source>
</evidence>
<dbReference type="EMBL" id="AWGH01000009">
    <property type="protein sequence ID" value="ODN98323.1"/>
    <property type="molecule type" value="Genomic_DNA"/>
</dbReference>
<keyword evidence="11" id="KW-1185">Reference proteome</keyword>
<evidence type="ECO:0000256" key="7">
    <source>
        <dbReference type="ARBA" id="ARBA00039082"/>
    </source>
</evidence>